<dbReference type="Proteomes" id="UP001153954">
    <property type="component" value="Unassembled WGS sequence"/>
</dbReference>
<reference evidence="1" key="1">
    <citation type="submission" date="2022-03" db="EMBL/GenBank/DDBJ databases">
        <authorList>
            <person name="Tunstrom K."/>
        </authorList>
    </citation>
    <scope>NUCLEOTIDE SEQUENCE</scope>
</reference>
<comment type="caution">
    <text evidence="1">The sequence shown here is derived from an EMBL/GenBank/DDBJ whole genome shotgun (WGS) entry which is preliminary data.</text>
</comment>
<gene>
    <name evidence="1" type="ORF">EEDITHA_LOCUS3814</name>
</gene>
<protein>
    <submittedName>
        <fullName evidence="1">Uncharacterized protein</fullName>
    </submittedName>
</protein>
<dbReference type="EMBL" id="CAKOGL010000006">
    <property type="protein sequence ID" value="CAH2087566.1"/>
    <property type="molecule type" value="Genomic_DNA"/>
</dbReference>
<accession>A0AAU9TL36</accession>
<evidence type="ECO:0000313" key="2">
    <source>
        <dbReference type="Proteomes" id="UP001153954"/>
    </source>
</evidence>
<proteinExistence type="predicted"/>
<dbReference type="AlphaFoldDB" id="A0AAU9TL36"/>
<organism evidence="1 2">
    <name type="scientific">Euphydryas editha</name>
    <name type="common">Edith's checkerspot</name>
    <dbReference type="NCBI Taxonomy" id="104508"/>
    <lineage>
        <taxon>Eukaryota</taxon>
        <taxon>Metazoa</taxon>
        <taxon>Ecdysozoa</taxon>
        <taxon>Arthropoda</taxon>
        <taxon>Hexapoda</taxon>
        <taxon>Insecta</taxon>
        <taxon>Pterygota</taxon>
        <taxon>Neoptera</taxon>
        <taxon>Endopterygota</taxon>
        <taxon>Lepidoptera</taxon>
        <taxon>Glossata</taxon>
        <taxon>Ditrysia</taxon>
        <taxon>Papilionoidea</taxon>
        <taxon>Nymphalidae</taxon>
        <taxon>Nymphalinae</taxon>
        <taxon>Euphydryas</taxon>
    </lineage>
</organism>
<name>A0AAU9TL36_EUPED</name>
<keyword evidence="2" id="KW-1185">Reference proteome</keyword>
<evidence type="ECO:0000313" key="1">
    <source>
        <dbReference type="EMBL" id="CAH2087566.1"/>
    </source>
</evidence>
<sequence length="118" mass="13203">MSRKQYFSGSNNFRGLEEAINTLAEDSDDDLEYYDLAIIPPEPSVVTDEEEGDVDMTLRCLPNDVPGNIEINPYPFIGLGSTVRNGGGYYSHMIDMAMANAWSMQVIAKEEPMDQLLF</sequence>